<dbReference type="InterPro" id="IPR006675">
    <property type="entry name" value="HDIG_dom"/>
</dbReference>
<evidence type="ECO:0000256" key="2">
    <source>
        <dbReference type="ARBA" id="ARBA00022679"/>
    </source>
</evidence>
<evidence type="ECO:0000256" key="6">
    <source>
        <dbReference type="ARBA" id="ARBA00022741"/>
    </source>
</evidence>
<dbReference type="Gene3D" id="3.30.460.10">
    <property type="entry name" value="Beta Polymerase, domain 2"/>
    <property type="match status" value="1"/>
</dbReference>
<dbReference type="Gene3D" id="1.10.3090.10">
    <property type="entry name" value="cca-adding enzyme, domain 2"/>
    <property type="match status" value="1"/>
</dbReference>
<comment type="cofactor">
    <cofactor evidence="1">
        <name>Mg(2+)</name>
        <dbReference type="ChEBI" id="CHEBI:18420"/>
    </cofactor>
</comment>
<dbReference type="GO" id="GO:0000166">
    <property type="term" value="F:nucleotide binding"/>
    <property type="evidence" value="ECO:0007669"/>
    <property type="project" value="UniProtKB-KW"/>
</dbReference>
<gene>
    <name evidence="10" type="ORF">UW53_C0010G0003</name>
</gene>
<dbReference type="InterPro" id="IPR006674">
    <property type="entry name" value="HD_domain"/>
</dbReference>
<evidence type="ECO:0000259" key="9">
    <source>
        <dbReference type="SMART" id="SM00471"/>
    </source>
</evidence>
<dbReference type="Pfam" id="PF01743">
    <property type="entry name" value="PolyA_pol"/>
    <property type="match status" value="1"/>
</dbReference>
<feature type="domain" description="HD/PDEase" evidence="9">
    <location>
        <begin position="302"/>
        <end position="435"/>
    </location>
</feature>
<dbReference type="EMBL" id="LCIR01000010">
    <property type="protein sequence ID" value="KKT59593.1"/>
    <property type="molecule type" value="Genomic_DNA"/>
</dbReference>
<proteinExistence type="inferred from homology"/>
<dbReference type="Pfam" id="PF01966">
    <property type="entry name" value="HD"/>
    <property type="match status" value="1"/>
</dbReference>
<sequence length="541" mass="61625">MASDHVFPVQIGARAQIQMENIMAKENNEKKFTIPKEVRAAVAILESAGFEAYLIGGCVRDLLIERTPQDWDITTNARPEKIQELFPKSFYENKFGTVSVVTDSENPRLRTIEITPYRLEGKYSDKRHPDEVKFADKLEDDLARRDFTINAMAMKLALSSKSLGKKSDFFGISKSDFGESDFFPGSSLIDPFNGQKDLEQKLIRAVGDPNERFEEDALRIMRAVRLSAELGFTIEEKTQKALKDRAHLLRVIAKERIRDEFSKTLMAATPSLGLETMRKLGVLKLFLPELEEGWGVGQNKHHVYTVWEHNVRSLDCAAKEKWPLVVRLAALFHDIGKPRSKRGDGPDSTFYGHEIIGAKMSAQALSRLRFSAEFTEKAAKLVRYHLFYYNVDEVSESSVRRLISRVGPEDMEDLIRVRICDRIGSGVPKAEPYKLRHFRFLVEKLQRDPVSVKMLKINGDKIKELTGLPQSIKIGLIIHALMDEVLDDPEKNTPEYLEKRATELNALPDAELKKLADAGRSKKLGLEEEEISKIKKKHWVK</sequence>
<dbReference type="InterPro" id="IPR032828">
    <property type="entry name" value="PolyA_RNA-bd"/>
</dbReference>
<dbReference type="SMART" id="SM00471">
    <property type="entry name" value="HDc"/>
    <property type="match status" value="1"/>
</dbReference>
<evidence type="ECO:0000313" key="11">
    <source>
        <dbReference type="Proteomes" id="UP000034087"/>
    </source>
</evidence>
<evidence type="ECO:0000256" key="7">
    <source>
        <dbReference type="ARBA" id="ARBA00022842"/>
    </source>
</evidence>
<dbReference type="Proteomes" id="UP000034087">
    <property type="component" value="Unassembled WGS sequence"/>
</dbReference>
<dbReference type="GO" id="GO:0016779">
    <property type="term" value="F:nucleotidyltransferase activity"/>
    <property type="evidence" value="ECO:0007669"/>
    <property type="project" value="UniProtKB-KW"/>
</dbReference>
<accession>A0A0G1IL38</accession>
<evidence type="ECO:0000256" key="5">
    <source>
        <dbReference type="ARBA" id="ARBA00022723"/>
    </source>
</evidence>
<dbReference type="InterPro" id="IPR043519">
    <property type="entry name" value="NT_sf"/>
</dbReference>
<dbReference type="GO" id="GO:0008033">
    <property type="term" value="P:tRNA processing"/>
    <property type="evidence" value="ECO:0007669"/>
    <property type="project" value="UniProtKB-KW"/>
</dbReference>
<protein>
    <submittedName>
        <fullName evidence="10">PolyA polymerase</fullName>
    </submittedName>
</protein>
<evidence type="ECO:0000313" key="10">
    <source>
        <dbReference type="EMBL" id="KKT59593.1"/>
    </source>
</evidence>
<keyword evidence="8" id="KW-0694">RNA-binding</keyword>
<dbReference type="AlphaFoldDB" id="A0A0G1IL38"/>
<dbReference type="InterPro" id="IPR050264">
    <property type="entry name" value="Bact_CCA-adding_enz_type3_sf"/>
</dbReference>
<evidence type="ECO:0000256" key="8">
    <source>
        <dbReference type="RuleBase" id="RU003953"/>
    </source>
</evidence>
<comment type="caution">
    <text evidence="10">The sequence shown here is derived from an EMBL/GenBank/DDBJ whole genome shotgun (WGS) entry which is preliminary data.</text>
</comment>
<dbReference type="PANTHER" id="PTHR46173">
    <property type="entry name" value="CCA TRNA NUCLEOTIDYLTRANSFERASE 1, MITOCHONDRIAL"/>
    <property type="match status" value="1"/>
</dbReference>
<keyword evidence="7" id="KW-0460">Magnesium</keyword>
<dbReference type="SUPFAM" id="SSF81301">
    <property type="entry name" value="Nucleotidyltransferase"/>
    <property type="match status" value="1"/>
</dbReference>
<comment type="similarity">
    <text evidence="8">Belongs to the tRNA nucleotidyltransferase/poly(A) polymerase family.</text>
</comment>
<keyword evidence="5" id="KW-0479">Metal-binding</keyword>
<keyword evidence="3" id="KW-0819">tRNA processing</keyword>
<dbReference type="NCBIfam" id="TIGR00277">
    <property type="entry name" value="HDIG"/>
    <property type="match status" value="1"/>
</dbReference>
<name>A0A0G1IL38_9BACT</name>
<dbReference type="GO" id="GO:0046872">
    <property type="term" value="F:metal ion binding"/>
    <property type="evidence" value="ECO:0007669"/>
    <property type="project" value="UniProtKB-KW"/>
</dbReference>
<organism evidence="10 11">
    <name type="scientific">Candidatus Giovannonibacteria bacterium GW2011_GWA1_44_25</name>
    <dbReference type="NCBI Taxonomy" id="1618645"/>
    <lineage>
        <taxon>Bacteria</taxon>
        <taxon>Candidatus Giovannoniibacteriota</taxon>
    </lineage>
</organism>
<dbReference type="SUPFAM" id="SSF81891">
    <property type="entry name" value="Poly A polymerase C-terminal region-like"/>
    <property type="match status" value="1"/>
</dbReference>
<dbReference type="CDD" id="cd05398">
    <property type="entry name" value="NT_ClassII-CCAase"/>
    <property type="match status" value="1"/>
</dbReference>
<keyword evidence="4" id="KW-0548">Nucleotidyltransferase</keyword>
<reference evidence="10 11" key="1">
    <citation type="journal article" date="2015" name="Nature">
        <title>rRNA introns, odd ribosomes, and small enigmatic genomes across a large radiation of phyla.</title>
        <authorList>
            <person name="Brown C.T."/>
            <person name="Hug L.A."/>
            <person name="Thomas B.C."/>
            <person name="Sharon I."/>
            <person name="Castelle C.J."/>
            <person name="Singh A."/>
            <person name="Wilkins M.J."/>
            <person name="Williams K.H."/>
            <person name="Banfield J.F."/>
        </authorList>
    </citation>
    <scope>NUCLEOTIDE SEQUENCE [LARGE SCALE GENOMIC DNA]</scope>
</reference>
<keyword evidence="6" id="KW-0547">Nucleotide-binding</keyword>
<dbReference type="Pfam" id="PF12627">
    <property type="entry name" value="PolyA_pol_RNAbd"/>
    <property type="match status" value="1"/>
</dbReference>
<dbReference type="GO" id="GO:0000049">
    <property type="term" value="F:tRNA binding"/>
    <property type="evidence" value="ECO:0007669"/>
    <property type="project" value="TreeGrafter"/>
</dbReference>
<evidence type="ECO:0000256" key="1">
    <source>
        <dbReference type="ARBA" id="ARBA00001946"/>
    </source>
</evidence>
<dbReference type="InterPro" id="IPR003607">
    <property type="entry name" value="HD/PDEase_dom"/>
</dbReference>
<evidence type="ECO:0000256" key="4">
    <source>
        <dbReference type="ARBA" id="ARBA00022695"/>
    </source>
</evidence>
<keyword evidence="2 8" id="KW-0808">Transferase</keyword>
<dbReference type="InterPro" id="IPR002646">
    <property type="entry name" value="PolA_pol_head_dom"/>
</dbReference>
<evidence type="ECO:0000256" key="3">
    <source>
        <dbReference type="ARBA" id="ARBA00022694"/>
    </source>
</evidence>
<dbReference type="CDD" id="cd00077">
    <property type="entry name" value="HDc"/>
    <property type="match status" value="1"/>
</dbReference>
<dbReference type="PANTHER" id="PTHR46173:SF1">
    <property type="entry name" value="CCA TRNA NUCLEOTIDYLTRANSFERASE 1, MITOCHONDRIAL"/>
    <property type="match status" value="1"/>
</dbReference>